<organism evidence="1 2">
    <name type="scientific">Comamonas avium</name>
    <dbReference type="NCBI Taxonomy" id="2762231"/>
    <lineage>
        <taxon>Bacteria</taxon>
        <taxon>Pseudomonadati</taxon>
        <taxon>Pseudomonadota</taxon>
        <taxon>Betaproteobacteria</taxon>
        <taxon>Burkholderiales</taxon>
        <taxon>Comamonadaceae</taxon>
        <taxon>Comamonas</taxon>
    </lineage>
</organism>
<dbReference type="InterPro" id="IPR052931">
    <property type="entry name" value="Prophage_regulatory_activator"/>
</dbReference>
<evidence type="ECO:0000313" key="2">
    <source>
        <dbReference type="Proteomes" id="UP000634919"/>
    </source>
</evidence>
<comment type="caution">
    <text evidence="1">The sequence shown here is derived from an EMBL/GenBank/DDBJ whole genome shotgun (WGS) entry which is preliminary data.</text>
</comment>
<dbReference type="SUPFAM" id="SSF46955">
    <property type="entry name" value="Putative DNA-binding domain"/>
    <property type="match status" value="1"/>
</dbReference>
<protein>
    <submittedName>
        <fullName evidence="1">AlpA family phage regulatory protein</fullName>
    </submittedName>
</protein>
<dbReference type="Gene3D" id="1.10.238.160">
    <property type="match status" value="1"/>
</dbReference>
<keyword evidence="2" id="KW-1185">Reference proteome</keyword>
<proteinExistence type="predicted"/>
<dbReference type="InterPro" id="IPR009061">
    <property type="entry name" value="DNA-bd_dom_put_sf"/>
</dbReference>
<dbReference type="EMBL" id="JACSQK010000001">
    <property type="protein sequence ID" value="MBD7959131.1"/>
    <property type="molecule type" value="Genomic_DNA"/>
</dbReference>
<dbReference type="PANTHER" id="PTHR36154">
    <property type="entry name" value="DNA-BINDING TRANSCRIPTIONAL ACTIVATOR ALPA"/>
    <property type="match status" value="1"/>
</dbReference>
<sequence length="69" mass="7848">MAKTQILIYRRTTLLEKLGISKSTLRNWMLNEGFPPPIQLGPRAVGWKADNVDEWLESRPTVALVEALN</sequence>
<dbReference type="RefSeq" id="WP_191721543.1">
    <property type="nucleotide sequence ID" value="NZ_JACSQK010000001.1"/>
</dbReference>
<dbReference type="InterPro" id="IPR010260">
    <property type="entry name" value="AlpA"/>
</dbReference>
<evidence type="ECO:0000313" key="1">
    <source>
        <dbReference type="EMBL" id="MBD7959131.1"/>
    </source>
</evidence>
<reference evidence="1 2" key="1">
    <citation type="submission" date="2020-08" db="EMBL/GenBank/DDBJ databases">
        <title>A Genomic Blueprint of the Chicken Gut Microbiome.</title>
        <authorList>
            <person name="Gilroy R."/>
            <person name="Ravi A."/>
            <person name="Getino M."/>
            <person name="Pursley I."/>
            <person name="Horton D.L."/>
            <person name="Alikhan N.-F."/>
            <person name="Baker D."/>
            <person name="Gharbi K."/>
            <person name="Hall N."/>
            <person name="Watson M."/>
            <person name="Adriaenssens E.M."/>
            <person name="Foster-Nyarko E."/>
            <person name="Jarju S."/>
            <person name="Secka A."/>
            <person name="Antonio M."/>
            <person name="Oren A."/>
            <person name="Chaudhuri R."/>
            <person name="La Ragione R.M."/>
            <person name="Hildebrand F."/>
            <person name="Pallen M.J."/>
        </authorList>
    </citation>
    <scope>NUCLEOTIDE SEQUENCE [LARGE SCALE GENOMIC DNA]</scope>
    <source>
        <strain evidence="1 2">Sa2CVA6</strain>
    </source>
</reference>
<dbReference type="Proteomes" id="UP000634919">
    <property type="component" value="Unassembled WGS sequence"/>
</dbReference>
<dbReference type="Pfam" id="PF05930">
    <property type="entry name" value="Phage_AlpA"/>
    <property type="match status" value="1"/>
</dbReference>
<name>A0ABR8S6Q3_9BURK</name>
<dbReference type="PANTHER" id="PTHR36154:SF1">
    <property type="entry name" value="DNA-BINDING TRANSCRIPTIONAL ACTIVATOR ALPA"/>
    <property type="match status" value="1"/>
</dbReference>
<accession>A0ABR8S6Q3</accession>
<gene>
    <name evidence="1" type="ORF">H9646_01420</name>
</gene>